<dbReference type="InterPro" id="IPR001254">
    <property type="entry name" value="Trypsin_dom"/>
</dbReference>
<dbReference type="CDD" id="cd00190">
    <property type="entry name" value="Tryp_SPc"/>
    <property type="match status" value="1"/>
</dbReference>
<evidence type="ECO:0000256" key="2">
    <source>
        <dbReference type="ARBA" id="ARBA00024195"/>
    </source>
</evidence>
<dbReference type="Gene3D" id="2.40.10.10">
    <property type="entry name" value="Trypsin-like serine proteases"/>
    <property type="match status" value="1"/>
</dbReference>
<dbReference type="GO" id="GO:0006508">
    <property type="term" value="P:proteolysis"/>
    <property type="evidence" value="ECO:0007669"/>
    <property type="project" value="UniProtKB-KW"/>
</dbReference>
<keyword evidence="3" id="KW-0378">Hydrolase</keyword>
<dbReference type="InParanoid" id="A0A6P7FUB0"/>
<feature type="region of interest" description="Disordered" evidence="4">
    <location>
        <begin position="296"/>
        <end position="330"/>
    </location>
</feature>
<evidence type="ECO:0000313" key="7">
    <source>
        <dbReference type="RefSeq" id="XP_028136548.1"/>
    </source>
</evidence>
<dbReference type="SUPFAM" id="SSF50494">
    <property type="entry name" value="Trypsin-like serine proteases"/>
    <property type="match status" value="1"/>
</dbReference>
<dbReference type="Pfam" id="PF00089">
    <property type="entry name" value="Trypsin"/>
    <property type="match status" value="1"/>
</dbReference>
<dbReference type="PRINTS" id="PR00722">
    <property type="entry name" value="CHYMOTRYPSIN"/>
</dbReference>
<dbReference type="FunFam" id="2.40.10.10:FF:000002">
    <property type="entry name" value="Transmembrane protease serine"/>
    <property type="match status" value="1"/>
</dbReference>
<dbReference type="PANTHER" id="PTHR24252:SF7">
    <property type="entry name" value="HYALIN"/>
    <property type="match status" value="1"/>
</dbReference>
<evidence type="ECO:0000256" key="4">
    <source>
        <dbReference type="SAM" id="MobiDB-lite"/>
    </source>
</evidence>
<proteinExistence type="inferred from homology"/>
<dbReference type="InterPro" id="IPR001314">
    <property type="entry name" value="Peptidase_S1A"/>
</dbReference>
<dbReference type="RefSeq" id="XP_028136548.1">
    <property type="nucleotide sequence ID" value="XM_028280747.1"/>
</dbReference>
<dbReference type="SMART" id="SM00020">
    <property type="entry name" value="Tryp_SPc"/>
    <property type="match status" value="1"/>
</dbReference>
<dbReference type="GO" id="GO:0004252">
    <property type="term" value="F:serine-type endopeptidase activity"/>
    <property type="evidence" value="ECO:0007669"/>
    <property type="project" value="InterPro"/>
</dbReference>
<dbReference type="InterPro" id="IPR018114">
    <property type="entry name" value="TRYPSIN_HIS"/>
</dbReference>
<dbReference type="KEGG" id="dvv:114331250"/>
<reference evidence="7" key="1">
    <citation type="submission" date="2025-08" db="UniProtKB">
        <authorList>
            <consortium name="RefSeq"/>
        </authorList>
    </citation>
    <scope>IDENTIFICATION</scope>
    <source>
        <tissue evidence="7">Whole insect</tissue>
    </source>
</reference>
<keyword evidence="3" id="KW-0720">Serine protease</keyword>
<evidence type="ECO:0000256" key="5">
    <source>
        <dbReference type="SAM" id="SignalP"/>
    </source>
</evidence>
<keyword evidence="5" id="KW-0732">Signal</keyword>
<dbReference type="PROSITE" id="PS50240">
    <property type="entry name" value="TRYPSIN_DOM"/>
    <property type="match status" value="1"/>
</dbReference>
<feature type="signal peptide" evidence="5">
    <location>
        <begin position="1"/>
        <end position="24"/>
    </location>
</feature>
<dbReference type="PROSITE" id="PS00135">
    <property type="entry name" value="TRYPSIN_SER"/>
    <property type="match status" value="1"/>
</dbReference>
<gene>
    <name evidence="7" type="primary">LOC114331250</name>
</gene>
<evidence type="ECO:0000256" key="1">
    <source>
        <dbReference type="ARBA" id="ARBA00023157"/>
    </source>
</evidence>
<protein>
    <submittedName>
        <fullName evidence="7">Trypsin-1-like</fullName>
    </submittedName>
</protein>
<dbReference type="AlphaFoldDB" id="A0A6P7FUB0"/>
<dbReference type="PANTHER" id="PTHR24252">
    <property type="entry name" value="ACROSIN-RELATED"/>
    <property type="match status" value="1"/>
</dbReference>
<feature type="chain" id="PRO_5028478272" evidence="5">
    <location>
        <begin position="25"/>
        <end position="371"/>
    </location>
</feature>
<name>A0A6P7FUB0_DIAVI</name>
<evidence type="ECO:0000259" key="6">
    <source>
        <dbReference type="PROSITE" id="PS50240"/>
    </source>
</evidence>
<organism evidence="7">
    <name type="scientific">Diabrotica virgifera virgifera</name>
    <name type="common">western corn rootworm</name>
    <dbReference type="NCBI Taxonomy" id="50390"/>
    <lineage>
        <taxon>Eukaryota</taxon>
        <taxon>Metazoa</taxon>
        <taxon>Ecdysozoa</taxon>
        <taxon>Arthropoda</taxon>
        <taxon>Hexapoda</taxon>
        <taxon>Insecta</taxon>
        <taxon>Pterygota</taxon>
        <taxon>Neoptera</taxon>
        <taxon>Endopterygota</taxon>
        <taxon>Coleoptera</taxon>
        <taxon>Polyphaga</taxon>
        <taxon>Cucujiformia</taxon>
        <taxon>Chrysomeloidea</taxon>
        <taxon>Chrysomelidae</taxon>
        <taxon>Galerucinae</taxon>
        <taxon>Diabroticina</taxon>
        <taxon>Diabroticites</taxon>
        <taxon>Diabrotica</taxon>
    </lineage>
</organism>
<evidence type="ECO:0000256" key="3">
    <source>
        <dbReference type="RuleBase" id="RU363034"/>
    </source>
</evidence>
<dbReference type="OrthoDB" id="6339452at2759"/>
<dbReference type="PROSITE" id="PS00134">
    <property type="entry name" value="TRYPSIN_HIS"/>
    <property type="match status" value="1"/>
</dbReference>
<comment type="similarity">
    <text evidence="2">Belongs to the peptidase S1 family. CLIP subfamily.</text>
</comment>
<dbReference type="InterPro" id="IPR043504">
    <property type="entry name" value="Peptidase_S1_PA_chymotrypsin"/>
</dbReference>
<dbReference type="InterPro" id="IPR033116">
    <property type="entry name" value="TRYPSIN_SER"/>
</dbReference>
<sequence length="371" mass="41384">MCNIIGFQVFLLIWIIVCFKVAIANEFTCGRPLGVEFRLLPEDRIVAGYDVGYYRYPWYAALIRFNMVSCGGALIAPGTVVTAAHCYKDFIKAAKKGYRPLESFYTVRMGIYNICQTESTQKEYKIEKVIIHSNYFKKMPYYDICLLKLTGNTDQYQPICLPPPNLKKKPIDATVPGLGTLRYHGAMPCTVHEARLLIYNDTVCRAMMNKTGNDARIMEKSFCAGYLQGGIDTCQGDSGGPLQSMSPEGDFVLIGIVSFGFRCAAPGMLGVYTDVSQYIDWIKEKSGIDIPTYSNSISTSGESDAKPIKRPTGKPPKTVNGQGSIGGGGVHLTRPFRRPVRIIIVRNNHLQPVTRVLLHHPIIRHKQRKNP</sequence>
<keyword evidence="1" id="KW-1015">Disulfide bond</keyword>
<keyword evidence="3" id="KW-0645">Protease</keyword>
<accession>A0A6P7FUB0</accession>
<dbReference type="InterPro" id="IPR009003">
    <property type="entry name" value="Peptidase_S1_PA"/>
</dbReference>
<feature type="domain" description="Peptidase S1" evidence="6">
    <location>
        <begin position="45"/>
        <end position="287"/>
    </location>
</feature>